<gene>
    <name evidence="2" type="primary">LOC107804951</name>
</gene>
<dbReference type="PaxDb" id="4097-A0A1S4B690"/>
<evidence type="ECO:0000313" key="2">
    <source>
        <dbReference type="RefSeq" id="XP_016484391.1"/>
    </source>
</evidence>
<accession>A0A1S4B690</accession>
<reference evidence="2" key="1">
    <citation type="submission" date="2025-08" db="UniProtKB">
        <authorList>
            <consortium name="RefSeq"/>
        </authorList>
    </citation>
    <scope>IDENTIFICATION</scope>
</reference>
<dbReference type="KEGG" id="nta:107804951"/>
<organism evidence="2">
    <name type="scientific">Nicotiana tabacum</name>
    <name type="common">Common tobacco</name>
    <dbReference type="NCBI Taxonomy" id="4097"/>
    <lineage>
        <taxon>Eukaryota</taxon>
        <taxon>Viridiplantae</taxon>
        <taxon>Streptophyta</taxon>
        <taxon>Embryophyta</taxon>
        <taxon>Tracheophyta</taxon>
        <taxon>Spermatophyta</taxon>
        <taxon>Magnoliopsida</taxon>
        <taxon>eudicotyledons</taxon>
        <taxon>Gunneridae</taxon>
        <taxon>Pentapetalae</taxon>
        <taxon>asterids</taxon>
        <taxon>lamiids</taxon>
        <taxon>Solanales</taxon>
        <taxon>Solanaceae</taxon>
        <taxon>Nicotianoideae</taxon>
        <taxon>Nicotianeae</taxon>
        <taxon>Nicotiana</taxon>
    </lineage>
</organism>
<dbReference type="AlphaFoldDB" id="A0A1S4B690"/>
<dbReference type="OrthoDB" id="1306056at2759"/>
<protein>
    <recommendedName>
        <fullName evidence="3">RNase H type-1 domain-containing protein</fullName>
    </recommendedName>
</protein>
<proteinExistence type="predicted"/>
<feature type="region of interest" description="Disordered" evidence="1">
    <location>
        <begin position="128"/>
        <end position="157"/>
    </location>
</feature>
<evidence type="ECO:0000256" key="1">
    <source>
        <dbReference type="SAM" id="MobiDB-lite"/>
    </source>
</evidence>
<sequence length="157" mass="17505">MQELPLHQLLWKGFLLRQLHGPPVMHTYREQNIVADRLARFGSGLTGSSITFFAQPPPFVMDVLAEDRMGRLRLRQHSSTLQPVMQATTDFCNITQDIAPQHHLFCTPGKPVCWNSFNTATPGFVHPPSITNLGDNDAPETSLGASNSKYQPPVRVT</sequence>
<evidence type="ECO:0008006" key="3">
    <source>
        <dbReference type="Google" id="ProtNLM"/>
    </source>
</evidence>
<name>A0A1S4B690_TOBAC</name>
<dbReference type="RefSeq" id="XP_016484391.1">
    <property type="nucleotide sequence ID" value="XM_016628905.1"/>
</dbReference>